<feature type="compositionally biased region" description="Low complexity" evidence="1">
    <location>
        <begin position="49"/>
        <end position="58"/>
    </location>
</feature>
<sequence>MDQGPLPSAQDLWQHQSGQNLPGQQPEYPSAGAAPYQQQQPPYGPPVNAPNYPNYSAPPHQPYPQAPGGYGAPVPHQPGEQQKEKKGFGPGAVIGGIGVLVLLFAIFFALTYWIFSGRAGDASSTAGDPVEAGEDTEEQEESESEDEPEDLLEEEGFDDDLLEDFDYEELSDTDSDSLGVPTDDEGRELHWPGEQPEGSYHIEERELYPVMEEHIIEKYEFWQDHWQNGTLLEEAGLEETEENLDYAQAFMYIITDHRNALLFGSFQTSTNPGELDAIIQSRMDAVDDYEERFLNGEDLGVTVTVVQSDGEVFEYEESEATQQENPEEFAETFEPAIGEDGTYRDSAQELAEAFGLYVTYDFESIYEGCTMHPDQDTTQVIAAYCIATPELIYVNNEFALYPDYLEDLDFIETIRHEIAHHQIGEICGAVAPSIAGDLVEGVTNSYAVLYLGADRDLLELHAPPEYLTSDETDEIAQAIAEEGRCS</sequence>
<feature type="region of interest" description="Disordered" evidence="1">
    <location>
        <begin position="169"/>
        <end position="198"/>
    </location>
</feature>
<keyword evidence="2" id="KW-1133">Transmembrane helix</keyword>
<feature type="region of interest" description="Disordered" evidence="1">
    <location>
        <begin position="1"/>
        <end position="87"/>
    </location>
</feature>
<proteinExistence type="predicted"/>
<keyword evidence="4" id="KW-1185">Reference proteome</keyword>
<dbReference type="AlphaFoldDB" id="A0A7X8TIX5"/>
<protein>
    <submittedName>
        <fullName evidence="3">Uncharacterized protein</fullName>
    </submittedName>
</protein>
<keyword evidence="2" id="KW-0472">Membrane</keyword>
<keyword evidence="2" id="KW-0812">Transmembrane</keyword>
<evidence type="ECO:0000313" key="4">
    <source>
        <dbReference type="Proteomes" id="UP000523139"/>
    </source>
</evidence>
<feature type="compositionally biased region" description="Polar residues" evidence="1">
    <location>
        <begin position="11"/>
        <end position="23"/>
    </location>
</feature>
<evidence type="ECO:0000256" key="1">
    <source>
        <dbReference type="SAM" id="MobiDB-lite"/>
    </source>
</evidence>
<comment type="caution">
    <text evidence="3">The sequence shown here is derived from an EMBL/GenBank/DDBJ whole genome shotgun (WGS) entry which is preliminary data.</text>
</comment>
<dbReference type="Proteomes" id="UP000523139">
    <property type="component" value="Unassembled WGS sequence"/>
</dbReference>
<evidence type="ECO:0000256" key="2">
    <source>
        <dbReference type="SAM" id="Phobius"/>
    </source>
</evidence>
<dbReference type="SUPFAM" id="SSF81995">
    <property type="entry name" value="beta-sandwich domain of Sec23/24"/>
    <property type="match status" value="1"/>
</dbReference>
<gene>
    <name evidence="3" type="ORF">HGQ17_06295</name>
</gene>
<reference evidence="3 4" key="1">
    <citation type="submission" date="2020-04" db="EMBL/GenBank/DDBJ databases">
        <title>Nesterenkonia sp. nov., isolated from marine sediment.</title>
        <authorList>
            <person name="Zhang G."/>
        </authorList>
    </citation>
    <scope>NUCLEOTIDE SEQUENCE [LARGE SCALE GENOMIC DNA]</scope>
    <source>
        <strain evidence="3 4">MY13</strain>
    </source>
</reference>
<dbReference type="RefSeq" id="WP_168887113.1">
    <property type="nucleotide sequence ID" value="NZ_JABAHY010000004.1"/>
</dbReference>
<dbReference type="EMBL" id="JABAHY010000004">
    <property type="protein sequence ID" value="NLS09620.1"/>
    <property type="molecule type" value="Genomic_DNA"/>
</dbReference>
<feature type="compositionally biased region" description="Acidic residues" evidence="1">
    <location>
        <begin position="131"/>
        <end position="152"/>
    </location>
</feature>
<feature type="compositionally biased region" description="Low complexity" evidence="1">
    <location>
        <begin position="28"/>
        <end position="41"/>
    </location>
</feature>
<name>A0A7X8TIX5_9MICC</name>
<feature type="region of interest" description="Disordered" evidence="1">
    <location>
        <begin position="120"/>
        <end position="152"/>
    </location>
</feature>
<feature type="transmembrane region" description="Helical" evidence="2">
    <location>
        <begin position="92"/>
        <end position="115"/>
    </location>
</feature>
<organism evidence="3 4">
    <name type="scientific">Nesterenkonia sedimenti</name>
    <dbReference type="NCBI Taxonomy" id="1463632"/>
    <lineage>
        <taxon>Bacteria</taxon>
        <taxon>Bacillati</taxon>
        <taxon>Actinomycetota</taxon>
        <taxon>Actinomycetes</taxon>
        <taxon>Micrococcales</taxon>
        <taxon>Micrococcaceae</taxon>
        <taxon>Nesterenkonia</taxon>
    </lineage>
</organism>
<evidence type="ECO:0000313" key="3">
    <source>
        <dbReference type="EMBL" id="NLS09620.1"/>
    </source>
</evidence>
<accession>A0A7X8TIX5</accession>